<gene>
    <name evidence="3" type="ORF">ACFQQG_19640</name>
</gene>
<dbReference type="GO" id="GO:0006310">
    <property type="term" value="P:DNA recombination"/>
    <property type="evidence" value="ECO:0007669"/>
    <property type="project" value="UniProtKB-KW"/>
</dbReference>
<comment type="caution">
    <text evidence="3">The sequence shown here is derived from an EMBL/GenBank/DDBJ whole genome shotgun (WGS) entry which is preliminary data.</text>
</comment>
<evidence type="ECO:0000313" key="4">
    <source>
        <dbReference type="Proteomes" id="UP001596445"/>
    </source>
</evidence>
<dbReference type="InterPro" id="IPR010998">
    <property type="entry name" value="Integrase_recombinase_N"/>
</dbReference>
<dbReference type="InterPro" id="IPR013762">
    <property type="entry name" value="Integrase-like_cat_sf"/>
</dbReference>
<sequence length="293" mass="33349">MVHLAQIDAPPRNDGLEKAIQDRLADLDSGKYKRNNAHVLRLCAEWLRREHDVNRVEEITSQDLRQFARALRECMDNEKSNINAGSTVTQYYDYVAAWLGWAVRDQYLDRNPARTETATEPLPEVSTDPDRQFWSDREREAICATTDQLVDVALDNPDEQARRQAYRDRALVYLLAYSGCRGAEIAAVNDDEKRNGLRWRDLNLDDGIISVYGKSREWEEAPCSNQRLNHSGAGGNCSIPWAMTGPCCRQCISPHSMENYRPMSRHHQTPSGLIFENTSCVLRHSVPTASAEL</sequence>
<dbReference type="SUPFAM" id="SSF56349">
    <property type="entry name" value="DNA breaking-rejoining enzymes"/>
    <property type="match status" value="1"/>
</dbReference>
<dbReference type="GO" id="GO:0003677">
    <property type="term" value="F:DNA binding"/>
    <property type="evidence" value="ECO:0007669"/>
    <property type="project" value="UniProtKB-KW"/>
</dbReference>
<dbReference type="Proteomes" id="UP001596445">
    <property type="component" value="Unassembled WGS sequence"/>
</dbReference>
<reference evidence="3 4" key="1">
    <citation type="journal article" date="2019" name="Int. J. Syst. Evol. Microbiol.">
        <title>The Global Catalogue of Microorganisms (GCM) 10K type strain sequencing project: providing services to taxonomists for standard genome sequencing and annotation.</title>
        <authorList>
            <consortium name="The Broad Institute Genomics Platform"/>
            <consortium name="The Broad Institute Genome Sequencing Center for Infectious Disease"/>
            <person name="Wu L."/>
            <person name="Ma J."/>
        </authorList>
    </citation>
    <scope>NUCLEOTIDE SEQUENCE [LARGE SCALE GENOMIC DNA]</scope>
    <source>
        <strain evidence="3 4">JCM 30072</strain>
    </source>
</reference>
<name>A0ABD5W372_9EURY</name>
<accession>A0ABD5W372</accession>
<dbReference type="Gene3D" id="1.10.150.130">
    <property type="match status" value="1"/>
</dbReference>
<evidence type="ECO:0000256" key="2">
    <source>
        <dbReference type="ARBA" id="ARBA00023172"/>
    </source>
</evidence>
<keyword evidence="4" id="KW-1185">Reference proteome</keyword>
<proteinExistence type="predicted"/>
<evidence type="ECO:0000313" key="3">
    <source>
        <dbReference type="EMBL" id="MFC7060020.1"/>
    </source>
</evidence>
<evidence type="ECO:0000256" key="1">
    <source>
        <dbReference type="ARBA" id="ARBA00023125"/>
    </source>
</evidence>
<dbReference type="RefSeq" id="WP_382187401.1">
    <property type="nucleotide sequence ID" value="NZ_JBHSZI010000005.1"/>
</dbReference>
<protein>
    <submittedName>
        <fullName evidence="3">Tyrosine-type recombinase/integrase</fullName>
    </submittedName>
</protein>
<organism evidence="3 4">
    <name type="scientific">Halovenus salina</name>
    <dbReference type="NCBI Taxonomy" id="1510225"/>
    <lineage>
        <taxon>Archaea</taxon>
        <taxon>Methanobacteriati</taxon>
        <taxon>Methanobacteriota</taxon>
        <taxon>Stenosarchaea group</taxon>
        <taxon>Halobacteria</taxon>
        <taxon>Halobacteriales</taxon>
        <taxon>Haloarculaceae</taxon>
        <taxon>Halovenus</taxon>
    </lineage>
</organism>
<keyword evidence="1" id="KW-0238">DNA-binding</keyword>
<dbReference type="InterPro" id="IPR011010">
    <property type="entry name" value="DNA_brk_join_enz"/>
</dbReference>
<dbReference type="Gene3D" id="1.10.443.10">
    <property type="entry name" value="Intergrase catalytic core"/>
    <property type="match status" value="1"/>
</dbReference>
<dbReference type="AlphaFoldDB" id="A0ABD5W372"/>
<dbReference type="EMBL" id="JBHSZI010000005">
    <property type="protein sequence ID" value="MFC7060020.1"/>
    <property type="molecule type" value="Genomic_DNA"/>
</dbReference>
<keyword evidence="2" id="KW-0233">DNA recombination</keyword>